<sequence>MAGHGWDDLPQEIMMQILGYLDPCDISPLLLVSKGVQKLCLDDELWKQHSFHQSPWYQALITRRYSRPEPLIFRAANANADEDEPDQSPPVADEDDEAKAQHQRSHRIQDMANWDPAFPEERVSWYDEYMQRSGPASINWMQTPKVTQGGIEAIIESHGLALYNPYNGEDGLGTMLAISPLEDGSICLWDVKGSRGKQGSIVAKSKTDILFQDAMNDCPKKRSKMIDSSISDRITIDNTGHRAFVAVQSQLIEIDLNRLDVVSRESFEWSIMTLSAVHAGVPLTVGTSLGIHLHDFRSRARVHHDVVERVDRGPLADTNAFKGIFDQTPLPPYASLSQATPTSILHLPRQGAPDLVSDDIYVSGRFSNILHYDRRKFPVICGTIYSGALINGLTALPYPFSKADYERRQQGELSLEQMGHSKTQGGQTLIAGGAYSLKGSLELYGLSPDSMDRMTMQGAWKNRYTAASSTILSVANHGTKIVFSDGSGLLKWFERDGTTECRRLRIGHSRTGAEGSMFESMPGTDDVARKILSTQSRSGEGDRPNNDNILFWTGERLGMASFAASPLFVEKDFDMDDPEKSAEEEARQEYASQMRRALQHSADEVRFMGNLGLR</sequence>
<proteinExistence type="predicted"/>
<reference evidence="3" key="1">
    <citation type="submission" date="2023-01" db="EMBL/GenBank/DDBJ databases">
        <authorList>
            <person name="Piombo E."/>
        </authorList>
    </citation>
    <scope>NUCLEOTIDE SEQUENCE</scope>
</reference>
<feature type="compositionally biased region" description="Basic and acidic residues" evidence="1">
    <location>
        <begin position="578"/>
        <end position="588"/>
    </location>
</feature>
<organism evidence="3 4">
    <name type="scientific">Clonostachys chloroleuca</name>
    <dbReference type="NCBI Taxonomy" id="1926264"/>
    <lineage>
        <taxon>Eukaryota</taxon>
        <taxon>Fungi</taxon>
        <taxon>Dikarya</taxon>
        <taxon>Ascomycota</taxon>
        <taxon>Pezizomycotina</taxon>
        <taxon>Sordariomycetes</taxon>
        <taxon>Hypocreomycetidae</taxon>
        <taxon>Hypocreales</taxon>
        <taxon>Bionectriaceae</taxon>
        <taxon>Clonostachys</taxon>
    </lineage>
</organism>
<dbReference type="InterPro" id="IPR039719">
    <property type="entry name" value="FBXO28"/>
</dbReference>
<dbReference type="InterPro" id="IPR036047">
    <property type="entry name" value="F-box-like_dom_sf"/>
</dbReference>
<dbReference type="SUPFAM" id="SSF81383">
    <property type="entry name" value="F-box domain"/>
    <property type="match status" value="1"/>
</dbReference>
<feature type="compositionally biased region" description="Acidic residues" evidence="1">
    <location>
        <begin position="80"/>
        <end position="97"/>
    </location>
</feature>
<evidence type="ECO:0000313" key="4">
    <source>
        <dbReference type="Proteomes" id="UP001160390"/>
    </source>
</evidence>
<feature type="region of interest" description="Disordered" evidence="1">
    <location>
        <begin position="574"/>
        <end position="593"/>
    </location>
</feature>
<gene>
    <name evidence="3" type="ORF">CCHLO57077_00003870</name>
</gene>
<name>A0AA35PWF4_9HYPO</name>
<dbReference type="EMBL" id="CABFNP030000705">
    <property type="protein sequence ID" value="CAI6080834.1"/>
    <property type="molecule type" value="Genomic_DNA"/>
</dbReference>
<dbReference type="PROSITE" id="PS50181">
    <property type="entry name" value="FBOX"/>
    <property type="match status" value="1"/>
</dbReference>
<dbReference type="Pfam" id="PF12937">
    <property type="entry name" value="F-box-like"/>
    <property type="match status" value="1"/>
</dbReference>
<evidence type="ECO:0000256" key="1">
    <source>
        <dbReference type="SAM" id="MobiDB-lite"/>
    </source>
</evidence>
<evidence type="ECO:0000259" key="2">
    <source>
        <dbReference type="PROSITE" id="PS50181"/>
    </source>
</evidence>
<dbReference type="Proteomes" id="UP001160390">
    <property type="component" value="Unassembled WGS sequence"/>
</dbReference>
<dbReference type="InterPro" id="IPR001810">
    <property type="entry name" value="F-box_dom"/>
</dbReference>
<accession>A0AA35PWF4</accession>
<feature type="domain" description="F-box" evidence="2">
    <location>
        <begin position="3"/>
        <end position="49"/>
    </location>
</feature>
<evidence type="ECO:0000313" key="3">
    <source>
        <dbReference type="EMBL" id="CAI6080834.1"/>
    </source>
</evidence>
<dbReference type="SMART" id="SM00256">
    <property type="entry name" value="FBOX"/>
    <property type="match status" value="1"/>
</dbReference>
<dbReference type="Gene3D" id="1.20.1280.50">
    <property type="match status" value="1"/>
</dbReference>
<dbReference type="GO" id="GO:0000209">
    <property type="term" value="P:protein polyubiquitination"/>
    <property type="evidence" value="ECO:0007669"/>
    <property type="project" value="TreeGrafter"/>
</dbReference>
<feature type="region of interest" description="Disordered" evidence="1">
    <location>
        <begin position="77"/>
        <end position="110"/>
    </location>
</feature>
<comment type="caution">
    <text evidence="3">The sequence shown here is derived from an EMBL/GenBank/DDBJ whole genome shotgun (WGS) entry which is preliminary data.</text>
</comment>
<keyword evidence="4" id="KW-1185">Reference proteome</keyword>
<dbReference type="AlphaFoldDB" id="A0AA35PWF4"/>
<dbReference type="PANTHER" id="PTHR13252">
    <property type="entry name" value="F-BOX ONLY PROTEIN 28"/>
    <property type="match status" value="1"/>
</dbReference>
<protein>
    <recommendedName>
        <fullName evidence="2">F-box domain-containing protein</fullName>
    </recommendedName>
</protein>
<dbReference type="PANTHER" id="PTHR13252:SF9">
    <property type="entry name" value="F-BOX ONLY PROTEIN 28"/>
    <property type="match status" value="1"/>
</dbReference>